<sequence>MTFDSIINEEMEKLLKGKDTAETTLQQIEARSQAELDKKTDEIPVDPKR</sequence>
<evidence type="ECO:0000313" key="2">
    <source>
        <dbReference type="EMBL" id="SCW83665.1"/>
    </source>
</evidence>
<evidence type="ECO:0000256" key="1">
    <source>
        <dbReference type="SAM" id="MobiDB-lite"/>
    </source>
</evidence>
<organism evidence="2 3">
    <name type="scientific">Paenibacillus tianmuensis</name>
    <dbReference type="NCBI Taxonomy" id="624147"/>
    <lineage>
        <taxon>Bacteria</taxon>
        <taxon>Bacillati</taxon>
        <taxon>Bacillota</taxon>
        <taxon>Bacilli</taxon>
        <taxon>Bacillales</taxon>
        <taxon>Paenibacillaceae</taxon>
        <taxon>Paenibacillus</taxon>
    </lineage>
</organism>
<dbReference type="EMBL" id="FMTT01000062">
    <property type="protein sequence ID" value="SCW83665.1"/>
    <property type="molecule type" value="Genomic_DNA"/>
</dbReference>
<protein>
    <submittedName>
        <fullName evidence="2">Uncharacterized protein</fullName>
    </submittedName>
</protein>
<gene>
    <name evidence="2" type="ORF">SAMN04487970_106210</name>
</gene>
<reference evidence="3" key="1">
    <citation type="submission" date="2016-10" db="EMBL/GenBank/DDBJ databases">
        <authorList>
            <person name="Varghese N."/>
            <person name="Submissions S."/>
        </authorList>
    </citation>
    <scope>NUCLEOTIDE SEQUENCE [LARGE SCALE GENOMIC DNA]</scope>
    <source>
        <strain evidence="3">CGMCC 1.8946</strain>
    </source>
</reference>
<keyword evidence="3" id="KW-1185">Reference proteome</keyword>
<feature type="compositionally biased region" description="Basic and acidic residues" evidence="1">
    <location>
        <begin position="32"/>
        <end position="49"/>
    </location>
</feature>
<dbReference type="RefSeq" id="WP_167670341.1">
    <property type="nucleotide sequence ID" value="NZ_FMTT01000062.1"/>
</dbReference>
<evidence type="ECO:0000313" key="3">
    <source>
        <dbReference type="Proteomes" id="UP000198601"/>
    </source>
</evidence>
<feature type="region of interest" description="Disordered" evidence="1">
    <location>
        <begin position="30"/>
        <end position="49"/>
    </location>
</feature>
<proteinExistence type="predicted"/>
<accession>A0A1G4TSF5</accession>
<dbReference type="Proteomes" id="UP000198601">
    <property type="component" value="Unassembled WGS sequence"/>
</dbReference>
<dbReference type="AlphaFoldDB" id="A0A1G4TSF5"/>
<name>A0A1G4TSF5_9BACL</name>